<dbReference type="SUPFAM" id="SSF47162">
    <property type="entry name" value="Apolipoprotein"/>
    <property type="match status" value="1"/>
</dbReference>
<dbReference type="Gene3D" id="1.20.120.20">
    <property type="entry name" value="Apolipoprotein"/>
    <property type="match status" value="1"/>
</dbReference>
<evidence type="ECO:0000256" key="1">
    <source>
        <dbReference type="SAM" id="Coils"/>
    </source>
</evidence>
<dbReference type="EMBL" id="QFGA01000002">
    <property type="protein sequence ID" value="TEB05528.1"/>
    <property type="molecule type" value="Genomic_DNA"/>
</dbReference>
<evidence type="ECO:0008006" key="4">
    <source>
        <dbReference type="Google" id="ProtNLM"/>
    </source>
</evidence>
<accession>A0A4Y7R983</accession>
<dbReference type="Proteomes" id="UP000298324">
    <property type="component" value="Unassembled WGS sequence"/>
</dbReference>
<dbReference type="RefSeq" id="WP_190240540.1">
    <property type="nucleotide sequence ID" value="NZ_QFGA01000002.1"/>
</dbReference>
<evidence type="ECO:0000313" key="2">
    <source>
        <dbReference type="EMBL" id="TEB05528.1"/>
    </source>
</evidence>
<comment type="caution">
    <text evidence="2">The sequence shown here is derived from an EMBL/GenBank/DDBJ whole genome shotgun (WGS) entry which is preliminary data.</text>
</comment>
<dbReference type="AlphaFoldDB" id="A0A4Y7R983"/>
<name>A0A4Y7R983_9FIRM</name>
<evidence type="ECO:0000313" key="3">
    <source>
        <dbReference type="Proteomes" id="UP000298324"/>
    </source>
</evidence>
<protein>
    <recommendedName>
        <fullName evidence="4">ATPase</fullName>
    </recommendedName>
</protein>
<keyword evidence="1" id="KW-0175">Coiled coil</keyword>
<organism evidence="2 3">
    <name type="scientific">Pelotomaculum schinkii</name>
    <dbReference type="NCBI Taxonomy" id="78350"/>
    <lineage>
        <taxon>Bacteria</taxon>
        <taxon>Bacillati</taxon>
        <taxon>Bacillota</taxon>
        <taxon>Clostridia</taxon>
        <taxon>Eubacteriales</taxon>
        <taxon>Desulfotomaculaceae</taxon>
        <taxon>Pelotomaculum</taxon>
    </lineage>
</organism>
<keyword evidence="3" id="KW-1185">Reference proteome</keyword>
<sequence length="148" mass="17184">MDLLSALNELEELIETSGKIPLTRKVMVNEDRILDLLDRIRTTIPEEIRQAKWIIQEREKVMNDSQKEAMRLLEDAQKQVEKQADESEVARKAKDMADEIVARAEDNARELREGARRYADDVLTNLMESLDKLSSQIEQGRTELRSMK</sequence>
<gene>
    <name evidence="2" type="ORF">Psch_02569</name>
</gene>
<reference evidence="2 3" key="1">
    <citation type="journal article" date="2018" name="Environ. Microbiol.">
        <title>Novel energy conservation strategies and behaviour of Pelotomaculum schinkii driving syntrophic propionate catabolism.</title>
        <authorList>
            <person name="Hidalgo-Ahumada C.A.P."/>
            <person name="Nobu M.K."/>
            <person name="Narihiro T."/>
            <person name="Tamaki H."/>
            <person name="Liu W.T."/>
            <person name="Kamagata Y."/>
            <person name="Stams A.J.M."/>
            <person name="Imachi H."/>
            <person name="Sousa D.Z."/>
        </authorList>
    </citation>
    <scope>NUCLEOTIDE SEQUENCE [LARGE SCALE GENOMIC DNA]</scope>
    <source>
        <strain evidence="2 3">HH</strain>
    </source>
</reference>
<proteinExistence type="predicted"/>
<feature type="coiled-coil region" evidence="1">
    <location>
        <begin position="62"/>
        <end position="143"/>
    </location>
</feature>